<reference evidence="1" key="1">
    <citation type="submission" date="2019-10" db="EMBL/GenBank/DDBJ databases">
        <authorList>
            <consortium name="DOE Joint Genome Institute"/>
            <person name="Kuo A."/>
            <person name="Miyauchi S."/>
            <person name="Kiss E."/>
            <person name="Drula E."/>
            <person name="Kohler A."/>
            <person name="Sanchez-Garcia M."/>
            <person name="Andreopoulos B."/>
            <person name="Barry K.W."/>
            <person name="Bonito G."/>
            <person name="Buee M."/>
            <person name="Carver A."/>
            <person name="Chen C."/>
            <person name="Cichocki N."/>
            <person name="Clum A."/>
            <person name="Culley D."/>
            <person name="Crous P.W."/>
            <person name="Fauchery L."/>
            <person name="Girlanda M."/>
            <person name="Hayes R."/>
            <person name="Keri Z."/>
            <person name="Labutti K."/>
            <person name="Lipzen A."/>
            <person name="Lombard V."/>
            <person name="Magnuson J."/>
            <person name="Maillard F."/>
            <person name="Morin E."/>
            <person name="Murat C."/>
            <person name="Nolan M."/>
            <person name="Ohm R."/>
            <person name="Pangilinan J."/>
            <person name="Pereira M."/>
            <person name="Perotto S."/>
            <person name="Peter M."/>
            <person name="Riley R."/>
            <person name="Sitrit Y."/>
            <person name="Stielow B."/>
            <person name="Szollosi G."/>
            <person name="Zifcakova L."/>
            <person name="Stursova M."/>
            <person name="Spatafora J.W."/>
            <person name="Tedersoo L."/>
            <person name="Vaario L.-M."/>
            <person name="Yamada A."/>
            <person name="Yan M."/>
            <person name="Wang P."/>
            <person name="Xu J."/>
            <person name="Bruns T."/>
            <person name="Baldrian P."/>
            <person name="Vilgalys R."/>
            <person name="Henrissat B."/>
            <person name="Grigoriev I.V."/>
            <person name="Hibbett D."/>
            <person name="Nagy L.G."/>
            <person name="Martin F.M."/>
        </authorList>
    </citation>
    <scope>NUCLEOTIDE SEQUENCE</scope>
    <source>
        <strain evidence="1">P2</strain>
    </source>
</reference>
<accession>A0ACB6Z8P3</accession>
<gene>
    <name evidence="1" type="ORF">BDM02DRAFT_487408</name>
</gene>
<organism evidence="1 2">
    <name type="scientific">Thelephora ganbajun</name>
    <name type="common">Ganba fungus</name>
    <dbReference type="NCBI Taxonomy" id="370292"/>
    <lineage>
        <taxon>Eukaryota</taxon>
        <taxon>Fungi</taxon>
        <taxon>Dikarya</taxon>
        <taxon>Basidiomycota</taxon>
        <taxon>Agaricomycotina</taxon>
        <taxon>Agaricomycetes</taxon>
        <taxon>Thelephorales</taxon>
        <taxon>Thelephoraceae</taxon>
        <taxon>Thelephora</taxon>
    </lineage>
</organism>
<dbReference type="EMBL" id="MU118083">
    <property type="protein sequence ID" value="KAF9645653.1"/>
    <property type="molecule type" value="Genomic_DNA"/>
</dbReference>
<reference evidence="1" key="2">
    <citation type="journal article" date="2020" name="Nat. Commun.">
        <title>Large-scale genome sequencing of mycorrhizal fungi provides insights into the early evolution of symbiotic traits.</title>
        <authorList>
            <person name="Miyauchi S."/>
            <person name="Kiss E."/>
            <person name="Kuo A."/>
            <person name="Drula E."/>
            <person name="Kohler A."/>
            <person name="Sanchez-Garcia M."/>
            <person name="Morin E."/>
            <person name="Andreopoulos B."/>
            <person name="Barry K.W."/>
            <person name="Bonito G."/>
            <person name="Buee M."/>
            <person name="Carver A."/>
            <person name="Chen C."/>
            <person name="Cichocki N."/>
            <person name="Clum A."/>
            <person name="Culley D."/>
            <person name="Crous P.W."/>
            <person name="Fauchery L."/>
            <person name="Girlanda M."/>
            <person name="Hayes R.D."/>
            <person name="Keri Z."/>
            <person name="LaButti K."/>
            <person name="Lipzen A."/>
            <person name="Lombard V."/>
            <person name="Magnuson J."/>
            <person name="Maillard F."/>
            <person name="Murat C."/>
            <person name="Nolan M."/>
            <person name="Ohm R.A."/>
            <person name="Pangilinan J."/>
            <person name="Pereira M.F."/>
            <person name="Perotto S."/>
            <person name="Peter M."/>
            <person name="Pfister S."/>
            <person name="Riley R."/>
            <person name="Sitrit Y."/>
            <person name="Stielow J.B."/>
            <person name="Szollosi G."/>
            <person name="Zifcakova L."/>
            <person name="Stursova M."/>
            <person name="Spatafora J.W."/>
            <person name="Tedersoo L."/>
            <person name="Vaario L.M."/>
            <person name="Yamada A."/>
            <person name="Yan M."/>
            <person name="Wang P."/>
            <person name="Xu J."/>
            <person name="Bruns T."/>
            <person name="Baldrian P."/>
            <person name="Vilgalys R."/>
            <person name="Dunand C."/>
            <person name="Henrissat B."/>
            <person name="Grigoriev I.V."/>
            <person name="Hibbett D."/>
            <person name="Nagy L.G."/>
            <person name="Martin F.M."/>
        </authorList>
    </citation>
    <scope>NUCLEOTIDE SEQUENCE</scope>
    <source>
        <strain evidence="1">P2</strain>
    </source>
</reference>
<comment type="caution">
    <text evidence="1">The sequence shown here is derived from an EMBL/GenBank/DDBJ whole genome shotgun (WGS) entry which is preliminary data.</text>
</comment>
<dbReference type="Proteomes" id="UP000886501">
    <property type="component" value="Unassembled WGS sequence"/>
</dbReference>
<protein>
    <submittedName>
        <fullName evidence="1">Uncharacterized protein</fullName>
    </submittedName>
</protein>
<evidence type="ECO:0000313" key="2">
    <source>
        <dbReference type="Proteomes" id="UP000886501"/>
    </source>
</evidence>
<evidence type="ECO:0000313" key="1">
    <source>
        <dbReference type="EMBL" id="KAF9645653.1"/>
    </source>
</evidence>
<keyword evidence="2" id="KW-1185">Reference proteome</keyword>
<sequence>MDTDFDSQAYSGSPAQLSNRDDHPIWEGQGDYPMVDVFDIQPEVDSDPQPEDRGISGFLDPLDSPLDYRFGASHMVILDNLPAEIPHYLSQEVDNILTVLLDSARDPIYGNEVSQSTRYWEFMGSPQSTHPEQSSGVCPRPTSLPSRPNLTSRPNNHAVMVAYRKFRDKRAISSPRGY</sequence>
<proteinExistence type="predicted"/>
<name>A0ACB6Z8P3_THEGA</name>